<dbReference type="EMBL" id="JAQIZT010000004">
    <property type="protein sequence ID" value="KAJ6999940.1"/>
    <property type="molecule type" value="Genomic_DNA"/>
</dbReference>
<comment type="caution">
    <text evidence="2">The sequence shown here is derived from an EMBL/GenBank/DDBJ whole genome shotgun (WGS) entry which is preliminary data.</text>
</comment>
<proteinExistence type="predicted"/>
<feature type="compositionally biased region" description="Acidic residues" evidence="1">
    <location>
        <begin position="1"/>
        <end position="11"/>
    </location>
</feature>
<organism evidence="2 3">
    <name type="scientific">Populus alba x Populus x berolinensis</name>
    <dbReference type="NCBI Taxonomy" id="444605"/>
    <lineage>
        <taxon>Eukaryota</taxon>
        <taxon>Viridiplantae</taxon>
        <taxon>Streptophyta</taxon>
        <taxon>Embryophyta</taxon>
        <taxon>Tracheophyta</taxon>
        <taxon>Spermatophyta</taxon>
        <taxon>Magnoliopsida</taxon>
        <taxon>eudicotyledons</taxon>
        <taxon>Gunneridae</taxon>
        <taxon>Pentapetalae</taxon>
        <taxon>rosids</taxon>
        <taxon>fabids</taxon>
        <taxon>Malpighiales</taxon>
        <taxon>Salicaceae</taxon>
        <taxon>Saliceae</taxon>
        <taxon>Populus</taxon>
    </lineage>
</organism>
<evidence type="ECO:0000313" key="2">
    <source>
        <dbReference type="EMBL" id="KAJ6999940.1"/>
    </source>
</evidence>
<feature type="region of interest" description="Disordered" evidence="1">
    <location>
        <begin position="1"/>
        <end position="64"/>
    </location>
</feature>
<reference evidence="2 3" key="1">
    <citation type="journal article" date="2023" name="Mol. Ecol. Resour.">
        <title>Chromosome-level genome assembly of a triploid poplar Populus alba 'Berolinensis'.</title>
        <authorList>
            <person name="Chen S."/>
            <person name="Yu Y."/>
            <person name="Wang X."/>
            <person name="Wang S."/>
            <person name="Zhang T."/>
            <person name="Zhou Y."/>
            <person name="He R."/>
            <person name="Meng N."/>
            <person name="Wang Y."/>
            <person name="Liu W."/>
            <person name="Liu Z."/>
            <person name="Liu J."/>
            <person name="Guo Q."/>
            <person name="Huang H."/>
            <person name="Sederoff R.R."/>
            <person name="Wang G."/>
            <person name="Qu G."/>
            <person name="Chen S."/>
        </authorList>
    </citation>
    <scope>NUCLEOTIDE SEQUENCE [LARGE SCALE GENOMIC DNA]</scope>
    <source>
        <strain evidence="2">SC-2020</strain>
    </source>
</reference>
<keyword evidence="3" id="KW-1185">Reference proteome</keyword>
<protein>
    <submittedName>
        <fullName evidence="2">Uncharacterized protein</fullName>
    </submittedName>
</protein>
<feature type="compositionally biased region" description="Basic and acidic residues" evidence="1">
    <location>
        <begin position="39"/>
        <end position="57"/>
    </location>
</feature>
<name>A0AAD6R049_9ROSI</name>
<dbReference type="AlphaFoldDB" id="A0AAD6R049"/>
<dbReference type="Proteomes" id="UP001164929">
    <property type="component" value="Chromosome 4"/>
</dbReference>
<evidence type="ECO:0000256" key="1">
    <source>
        <dbReference type="SAM" id="MobiDB-lite"/>
    </source>
</evidence>
<accession>A0AAD6R049</accession>
<gene>
    <name evidence="2" type="ORF">NC653_010631</name>
</gene>
<sequence>MFVDPEEEADGSAERGGYGQVCGDEGGRSAVVGSLARKGGTEREVRGKATDLAKERGGGSGLFW</sequence>
<evidence type="ECO:0000313" key="3">
    <source>
        <dbReference type="Proteomes" id="UP001164929"/>
    </source>
</evidence>